<organism evidence="1 2">
    <name type="scientific">Winogradskyella haliclonae</name>
    <dbReference type="NCBI Taxonomy" id="2048558"/>
    <lineage>
        <taxon>Bacteria</taxon>
        <taxon>Pseudomonadati</taxon>
        <taxon>Bacteroidota</taxon>
        <taxon>Flavobacteriia</taxon>
        <taxon>Flavobacteriales</taxon>
        <taxon>Flavobacteriaceae</taxon>
        <taxon>Winogradskyella</taxon>
    </lineage>
</organism>
<gene>
    <name evidence="1" type="ORF">GCM10011444_11670</name>
</gene>
<protein>
    <submittedName>
        <fullName evidence="1">Uncharacterized protein</fullName>
    </submittedName>
</protein>
<dbReference type="Proteomes" id="UP000624701">
    <property type="component" value="Unassembled WGS sequence"/>
</dbReference>
<accession>A0ABQ2C148</accession>
<proteinExistence type="predicted"/>
<dbReference type="EMBL" id="BMDQ01000001">
    <property type="protein sequence ID" value="GGI56858.1"/>
    <property type="molecule type" value="Genomic_DNA"/>
</dbReference>
<dbReference type="RefSeq" id="WP_188373754.1">
    <property type="nucleotide sequence ID" value="NZ_BMDQ01000001.1"/>
</dbReference>
<evidence type="ECO:0000313" key="1">
    <source>
        <dbReference type="EMBL" id="GGI56858.1"/>
    </source>
</evidence>
<evidence type="ECO:0000313" key="2">
    <source>
        <dbReference type="Proteomes" id="UP000624701"/>
    </source>
</evidence>
<comment type="caution">
    <text evidence="1">The sequence shown here is derived from an EMBL/GenBank/DDBJ whole genome shotgun (WGS) entry which is preliminary data.</text>
</comment>
<reference evidence="2" key="1">
    <citation type="journal article" date="2019" name="Int. J. Syst. Evol. Microbiol.">
        <title>The Global Catalogue of Microorganisms (GCM) 10K type strain sequencing project: providing services to taxonomists for standard genome sequencing and annotation.</title>
        <authorList>
            <consortium name="The Broad Institute Genomics Platform"/>
            <consortium name="The Broad Institute Genome Sequencing Center for Infectious Disease"/>
            <person name="Wu L."/>
            <person name="Ma J."/>
        </authorList>
    </citation>
    <scope>NUCLEOTIDE SEQUENCE [LARGE SCALE GENOMIC DNA]</scope>
    <source>
        <strain evidence="2">CCM 8681</strain>
    </source>
</reference>
<keyword evidence="2" id="KW-1185">Reference proteome</keyword>
<name>A0ABQ2C148_9FLAO</name>
<sequence length="148" mass="17053">MKDKYHYICNYCYEEFVPKRRKVQKYCSNTCRSKAWQENNSNKSSNKNSLTMPVYDNTISNIPKQEGKVNKMSFPGIANAALGNVAADAIKSILTPDNKKPATKADINDLLERLDIRYHYIKNLPQDDKGRYPFFDLQEGMLVYIVTS</sequence>